<comment type="subcellular location">
    <subcellularLocation>
        <location evidence="1">Cell membrane</location>
        <topology evidence="1">Multi-pass membrane protein</topology>
    </subcellularLocation>
</comment>
<dbReference type="KEGG" id="mcui:G8O30_08755"/>
<evidence type="ECO:0000256" key="3">
    <source>
        <dbReference type="ARBA" id="ARBA00022475"/>
    </source>
</evidence>
<evidence type="ECO:0000256" key="1">
    <source>
        <dbReference type="ARBA" id="ARBA00004651"/>
    </source>
</evidence>
<accession>A0A7S8HFP5</accession>
<keyword evidence="6 8" id="KW-1133">Transmembrane helix</keyword>
<dbReference type="Pfam" id="PF04093">
    <property type="entry name" value="MreD"/>
    <property type="match status" value="1"/>
</dbReference>
<keyword evidence="5" id="KW-0133">Cell shape</keyword>
<gene>
    <name evidence="9" type="primary">mreD</name>
    <name evidence="9" type="ORF">G8O30_08755</name>
</gene>
<evidence type="ECO:0000256" key="2">
    <source>
        <dbReference type="ARBA" id="ARBA00007776"/>
    </source>
</evidence>
<dbReference type="InterPro" id="IPR007227">
    <property type="entry name" value="Cell_shape_determining_MreD"/>
</dbReference>
<comment type="similarity">
    <text evidence="2">Belongs to the MreD family.</text>
</comment>
<dbReference type="Proteomes" id="UP000593626">
    <property type="component" value="Chromosome"/>
</dbReference>
<keyword evidence="3" id="KW-1003">Cell membrane</keyword>
<proteinExistence type="inferred from homology"/>
<evidence type="ECO:0000256" key="6">
    <source>
        <dbReference type="ARBA" id="ARBA00022989"/>
    </source>
</evidence>
<dbReference type="GO" id="GO:0005886">
    <property type="term" value="C:plasma membrane"/>
    <property type="evidence" value="ECO:0007669"/>
    <property type="project" value="UniProtKB-SubCell"/>
</dbReference>
<name>A0A7S8HFP5_9BACI</name>
<sequence>MKAYLKPFILLSACFFAENVWITLFPHLVFSDSYLYIPHFLVVCIVLSASYYDKSVTYAFAALFGLLFDLFYTQVIGVYLFTFFIAAYFTVKLMKVLQHHLVVIGFVTCLMVGIVDILAYFLDGLLFGYSMQLEEYAQLRLWSTIVINLCFYIVVCYPFRRWFVITKRQFIEETGRR</sequence>
<evidence type="ECO:0000256" key="7">
    <source>
        <dbReference type="ARBA" id="ARBA00023136"/>
    </source>
</evidence>
<keyword evidence="7 8" id="KW-0472">Membrane</keyword>
<feature type="transmembrane region" description="Helical" evidence="8">
    <location>
        <begin position="141"/>
        <end position="159"/>
    </location>
</feature>
<evidence type="ECO:0000256" key="8">
    <source>
        <dbReference type="SAM" id="Phobius"/>
    </source>
</evidence>
<feature type="transmembrane region" description="Helical" evidence="8">
    <location>
        <begin position="58"/>
        <end position="89"/>
    </location>
</feature>
<evidence type="ECO:0000256" key="5">
    <source>
        <dbReference type="ARBA" id="ARBA00022960"/>
    </source>
</evidence>
<dbReference type="GO" id="GO:0008360">
    <property type="term" value="P:regulation of cell shape"/>
    <property type="evidence" value="ECO:0007669"/>
    <property type="project" value="UniProtKB-KW"/>
</dbReference>
<reference evidence="9 10" key="1">
    <citation type="submission" date="2019-07" db="EMBL/GenBank/DDBJ databases">
        <title>Genome sequence of 2 isolates from Red Sea Mangroves.</title>
        <authorList>
            <person name="Sefrji F."/>
            <person name="Michoud G."/>
            <person name="Merlino G."/>
            <person name="Daffonchio D."/>
        </authorList>
    </citation>
    <scope>NUCLEOTIDE SEQUENCE [LARGE SCALE GENOMIC DNA]</scope>
    <source>
        <strain evidence="9 10">R1DC41</strain>
    </source>
</reference>
<keyword evidence="10" id="KW-1185">Reference proteome</keyword>
<feature type="transmembrane region" description="Helical" evidence="8">
    <location>
        <begin position="6"/>
        <end position="26"/>
    </location>
</feature>
<evidence type="ECO:0000256" key="4">
    <source>
        <dbReference type="ARBA" id="ARBA00022692"/>
    </source>
</evidence>
<organism evidence="9 10">
    <name type="scientific">Mangrovibacillus cuniculi</name>
    <dbReference type="NCBI Taxonomy" id="2593652"/>
    <lineage>
        <taxon>Bacteria</taxon>
        <taxon>Bacillati</taxon>
        <taxon>Bacillota</taxon>
        <taxon>Bacilli</taxon>
        <taxon>Bacillales</taxon>
        <taxon>Bacillaceae</taxon>
        <taxon>Mangrovibacillus</taxon>
    </lineage>
</organism>
<feature type="transmembrane region" description="Helical" evidence="8">
    <location>
        <begin position="101"/>
        <end position="121"/>
    </location>
</feature>
<dbReference type="RefSeq" id="WP_239671717.1">
    <property type="nucleotide sequence ID" value="NZ_CP049742.1"/>
</dbReference>
<evidence type="ECO:0000313" key="10">
    <source>
        <dbReference type="Proteomes" id="UP000593626"/>
    </source>
</evidence>
<dbReference type="AlphaFoldDB" id="A0A7S8HFP5"/>
<keyword evidence="4 8" id="KW-0812">Transmembrane</keyword>
<protein>
    <submittedName>
        <fullName evidence="9">Rod shape-determining protein MreD</fullName>
    </submittedName>
</protein>
<evidence type="ECO:0000313" key="9">
    <source>
        <dbReference type="EMBL" id="QPC47048.1"/>
    </source>
</evidence>
<dbReference type="EMBL" id="CP049742">
    <property type="protein sequence ID" value="QPC47048.1"/>
    <property type="molecule type" value="Genomic_DNA"/>
</dbReference>
<dbReference type="NCBIfam" id="TIGR03426">
    <property type="entry name" value="shape_MreD"/>
    <property type="match status" value="1"/>
</dbReference>